<keyword evidence="9" id="KW-1278">Translocase</keyword>
<dbReference type="PANTHER" id="PTHR11434:SF16">
    <property type="entry name" value="NADH-UBIQUINONE OXIDOREDUCTASE CHAIN 4L"/>
    <property type="match status" value="1"/>
</dbReference>
<evidence type="ECO:0000256" key="8">
    <source>
        <dbReference type="ARBA" id="ARBA00049551"/>
    </source>
</evidence>
<keyword evidence="4 9" id="KW-0813">Transport</keyword>
<evidence type="ECO:0000256" key="7">
    <source>
        <dbReference type="ARBA" id="ARBA00023136"/>
    </source>
</evidence>
<dbReference type="InterPro" id="IPR039428">
    <property type="entry name" value="NUOK/Mnh_C1-like"/>
</dbReference>
<geneLocation type="mitochondrion" evidence="10"/>
<protein>
    <recommendedName>
        <fullName evidence="3 9">NADH-ubiquinone oxidoreductase chain 4L</fullName>
        <ecNumber evidence="9">7.1.1.2</ecNumber>
    </recommendedName>
</protein>
<gene>
    <name evidence="10" type="primary">nad4L</name>
</gene>
<evidence type="ECO:0000256" key="3">
    <source>
        <dbReference type="ARBA" id="ARBA00016612"/>
    </source>
</evidence>
<feature type="transmembrane region" description="Helical" evidence="9">
    <location>
        <begin position="63"/>
        <end position="86"/>
    </location>
</feature>
<dbReference type="EC" id="7.1.1.2" evidence="9"/>
<evidence type="ECO:0000256" key="9">
    <source>
        <dbReference type="RuleBase" id="RU004419"/>
    </source>
</evidence>
<dbReference type="PANTHER" id="PTHR11434">
    <property type="entry name" value="NADH-UBIQUINONE OXIDOREDUCTASE SUBUNIT ND4L"/>
    <property type="match status" value="1"/>
</dbReference>
<evidence type="ECO:0000256" key="1">
    <source>
        <dbReference type="ARBA" id="ARBA00004141"/>
    </source>
</evidence>
<dbReference type="GO" id="GO:0016651">
    <property type="term" value="F:oxidoreductase activity, acting on NAD(P)H"/>
    <property type="evidence" value="ECO:0007669"/>
    <property type="project" value="InterPro"/>
</dbReference>
<dbReference type="Gene3D" id="1.10.287.3510">
    <property type="match status" value="1"/>
</dbReference>
<keyword evidence="6 9" id="KW-1133">Transmembrane helix</keyword>
<feature type="transmembrane region" description="Helical" evidence="9">
    <location>
        <begin position="29"/>
        <end position="51"/>
    </location>
</feature>
<dbReference type="GO" id="GO:0042773">
    <property type="term" value="P:ATP synthesis coupled electron transport"/>
    <property type="evidence" value="ECO:0007669"/>
    <property type="project" value="UniProtKB-UniRule"/>
</dbReference>
<sequence>MSGLGSNLAISLFITAILASIFNGGKNFIMMIISLELILLSIGILLLHLSFNMDDLVGSTLTLYILPLAGAESALGLGILIAYYPYRGSIRFA</sequence>
<keyword evidence="9" id="KW-0249">Electron transport</keyword>
<keyword evidence="9" id="KW-0520">NAD</keyword>
<evidence type="ECO:0000256" key="6">
    <source>
        <dbReference type="ARBA" id="ARBA00022989"/>
    </source>
</evidence>
<evidence type="ECO:0000256" key="4">
    <source>
        <dbReference type="ARBA" id="ARBA00022448"/>
    </source>
</evidence>
<comment type="similarity">
    <text evidence="2 9">Belongs to the complex I subunit 4L family.</text>
</comment>
<name>A0A4P8NPX8_9FUNG</name>
<proteinExistence type="inferred from homology"/>
<evidence type="ECO:0000256" key="2">
    <source>
        <dbReference type="ARBA" id="ARBA00010519"/>
    </source>
</evidence>
<keyword evidence="9" id="KW-0999">Mitochondrion inner membrane</keyword>
<feature type="transmembrane region" description="Helical" evidence="9">
    <location>
        <begin position="6"/>
        <end position="22"/>
    </location>
</feature>
<dbReference type="GO" id="GO:0030964">
    <property type="term" value="C:NADH dehydrogenase complex"/>
    <property type="evidence" value="ECO:0007669"/>
    <property type="project" value="TreeGrafter"/>
</dbReference>
<dbReference type="GO" id="GO:0008137">
    <property type="term" value="F:NADH dehydrogenase (ubiquinone) activity"/>
    <property type="evidence" value="ECO:0007669"/>
    <property type="project" value="UniProtKB-EC"/>
</dbReference>
<reference evidence="10" key="1">
    <citation type="journal article" date="2018" name="BMC Evol. Biol.">
        <title>The linear mitochondrial genome of the quarantine chytrid Synchytrium endobioticum; insights into the evolution and recent history of an obligate biotrophic plant pathogen.</title>
        <authorList>
            <person name="van de Vossenberg B.T.L.H."/>
            <person name="Brankovics B."/>
            <person name="Nguyen H.D.T."/>
            <person name="van Gent-Pelzer M.P.E."/>
            <person name="Smith D."/>
            <person name="Dadej K."/>
            <person name="Przetakiewicz J."/>
            <person name="Kreuze J.F."/>
            <person name="Boerma M."/>
            <person name="van Leeuwen G.C.M."/>
            <person name="Andre Levesque C."/>
            <person name="van der Lee T.A.J."/>
        </authorList>
    </citation>
    <scope>NUCLEOTIDE SEQUENCE</scope>
    <source>
        <strain evidence="10">Stara13</strain>
    </source>
</reference>
<accession>A0A4P8NPX8</accession>
<comment type="function">
    <text evidence="9">Core subunit of the mitochondrial membrane respiratory chain NADH dehydrogenase (Complex I) which catalyzes electron transfer from NADH through the respiratory chain, using ubiquinone as an electron acceptor.</text>
</comment>
<comment type="subcellular location">
    <subcellularLocation>
        <location evidence="1">Membrane</location>
        <topology evidence="1">Multi-pass membrane protein</topology>
    </subcellularLocation>
    <subcellularLocation>
        <location evidence="9">Mitochondrion inner membrane</location>
        <topology evidence="9">Multi-pass membrane protein</topology>
    </subcellularLocation>
</comment>
<dbReference type="EMBL" id="MK292671">
    <property type="protein sequence ID" value="QCQ69087.1"/>
    <property type="molecule type" value="Genomic_DNA"/>
</dbReference>
<dbReference type="AlphaFoldDB" id="A0A4P8NPX8"/>
<keyword evidence="5 9" id="KW-0812">Transmembrane</keyword>
<keyword evidence="9" id="KW-0830">Ubiquinone</keyword>
<organism evidence="10">
    <name type="scientific">Synchytrium taraxaci</name>
    <dbReference type="NCBI Taxonomy" id="1383262"/>
    <lineage>
        <taxon>Eukaryota</taxon>
        <taxon>Fungi</taxon>
        <taxon>Fungi incertae sedis</taxon>
        <taxon>Chytridiomycota</taxon>
        <taxon>Chytridiomycota incertae sedis</taxon>
        <taxon>Chytridiomycetes</taxon>
        <taxon>Synchytriales</taxon>
        <taxon>Synchytriaceae</taxon>
        <taxon>Synchytrium</taxon>
    </lineage>
</organism>
<keyword evidence="9" id="KW-0679">Respiratory chain</keyword>
<evidence type="ECO:0000313" key="10">
    <source>
        <dbReference type="EMBL" id="QCQ69087.1"/>
    </source>
</evidence>
<keyword evidence="7 9" id="KW-0472">Membrane</keyword>
<evidence type="ECO:0000256" key="5">
    <source>
        <dbReference type="ARBA" id="ARBA00022692"/>
    </source>
</evidence>
<dbReference type="InterPro" id="IPR001133">
    <property type="entry name" value="NADH_UbQ_OxRdtase_chain4L/K"/>
</dbReference>
<keyword evidence="9 10" id="KW-0496">Mitochondrion</keyword>
<comment type="catalytic activity">
    <reaction evidence="8 9">
        <text>a ubiquinone + NADH + 5 H(+)(in) = a ubiquinol + NAD(+) + 4 H(+)(out)</text>
        <dbReference type="Rhea" id="RHEA:29091"/>
        <dbReference type="Rhea" id="RHEA-COMP:9565"/>
        <dbReference type="Rhea" id="RHEA-COMP:9566"/>
        <dbReference type="ChEBI" id="CHEBI:15378"/>
        <dbReference type="ChEBI" id="CHEBI:16389"/>
        <dbReference type="ChEBI" id="CHEBI:17976"/>
        <dbReference type="ChEBI" id="CHEBI:57540"/>
        <dbReference type="ChEBI" id="CHEBI:57945"/>
        <dbReference type="EC" id="7.1.1.2"/>
    </reaction>
</comment>
<dbReference type="GO" id="GO:0005743">
    <property type="term" value="C:mitochondrial inner membrane"/>
    <property type="evidence" value="ECO:0007669"/>
    <property type="project" value="UniProtKB-SubCell"/>
</dbReference>
<dbReference type="Pfam" id="PF00420">
    <property type="entry name" value="Oxidored_q2"/>
    <property type="match status" value="1"/>
</dbReference>